<dbReference type="AlphaFoldDB" id="A0A9W6U718"/>
<dbReference type="Proteomes" id="UP001165121">
    <property type="component" value="Unassembled WGS sequence"/>
</dbReference>
<dbReference type="EMBL" id="BSXT01000427">
    <property type="protein sequence ID" value="GMF27108.1"/>
    <property type="molecule type" value="Genomic_DNA"/>
</dbReference>
<evidence type="ECO:0000313" key="3">
    <source>
        <dbReference type="Proteomes" id="UP001165121"/>
    </source>
</evidence>
<proteinExistence type="predicted"/>
<protein>
    <submittedName>
        <fullName evidence="2">Unnamed protein product</fullName>
    </submittedName>
</protein>
<name>A0A9W6U718_9STRA</name>
<accession>A0A9W6U718</accession>
<feature type="compositionally biased region" description="Basic and acidic residues" evidence="1">
    <location>
        <begin position="89"/>
        <end position="103"/>
    </location>
</feature>
<gene>
    <name evidence="2" type="ORF">Pfra01_000529800</name>
</gene>
<evidence type="ECO:0000313" key="2">
    <source>
        <dbReference type="EMBL" id="GMF27108.1"/>
    </source>
</evidence>
<feature type="region of interest" description="Disordered" evidence="1">
    <location>
        <begin position="80"/>
        <end position="105"/>
    </location>
</feature>
<comment type="caution">
    <text evidence="2">The sequence shown here is derived from an EMBL/GenBank/DDBJ whole genome shotgun (WGS) entry which is preliminary data.</text>
</comment>
<evidence type="ECO:0000256" key="1">
    <source>
        <dbReference type="SAM" id="MobiDB-lite"/>
    </source>
</evidence>
<reference evidence="2" key="1">
    <citation type="submission" date="2023-04" db="EMBL/GenBank/DDBJ databases">
        <title>Phytophthora fragariaefolia NBRC 109709.</title>
        <authorList>
            <person name="Ichikawa N."/>
            <person name="Sato H."/>
            <person name="Tonouchi N."/>
        </authorList>
    </citation>
    <scope>NUCLEOTIDE SEQUENCE</scope>
    <source>
        <strain evidence="2">NBRC 109709</strain>
    </source>
</reference>
<sequence length="370" mass="40243">MNAEPPLRAPMLVPITVSTLQRPFKLGNPPTETGLVPIGQPQLAAPAIKAECIIAFVGKCKWPNEGDNICVSTTEIEQERGASLGGGGRNKENHEDVKKEGPDKWISSAHQEEKLHRKLSKEAQLLPGERLGWWSEQKLDRRVRMRTLVNGAVNNTRTRISLDTGANVSIIAEQYARSPTTTHEPWIRRTETSIPLGTKFHKDRPTRVRLTNLSDRLVLCPTHLAIVAWVPVGTPQSKWEAYDSIPSGNRSGRSAQSSAKLLDGEVDDLPIGGDLTGSKGMCDGIISVAISRLPTAGMIGTAPLRDAADVDREAVHNVVASCAKPGSELPGCSPSANSGCNDNRGLYRQLNRRSGTNTCLGSTRAYYRRH</sequence>
<organism evidence="2 3">
    <name type="scientific">Phytophthora fragariaefolia</name>
    <dbReference type="NCBI Taxonomy" id="1490495"/>
    <lineage>
        <taxon>Eukaryota</taxon>
        <taxon>Sar</taxon>
        <taxon>Stramenopiles</taxon>
        <taxon>Oomycota</taxon>
        <taxon>Peronosporomycetes</taxon>
        <taxon>Peronosporales</taxon>
        <taxon>Peronosporaceae</taxon>
        <taxon>Phytophthora</taxon>
    </lineage>
</organism>
<keyword evidence="3" id="KW-1185">Reference proteome</keyword>